<dbReference type="Proteomes" id="UP000054985">
    <property type="component" value="Unassembled WGS sequence"/>
</dbReference>
<dbReference type="EMBL" id="LNYN01000042">
    <property type="protein sequence ID" value="KTD31054.1"/>
    <property type="molecule type" value="Genomic_DNA"/>
</dbReference>
<protein>
    <submittedName>
        <fullName evidence="2">Uncharacterized protein</fullName>
    </submittedName>
</protein>
<keyword evidence="3" id="KW-1185">Reference proteome</keyword>
<gene>
    <name evidence="1" type="ORF">Lmor_3161</name>
    <name evidence="2" type="ORF">NCTC12239_02582</name>
</gene>
<evidence type="ECO:0000313" key="1">
    <source>
        <dbReference type="EMBL" id="KTD31054.1"/>
    </source>
</evidence>
<reference evidence="1 3" key="1">
    <citation type="submission" date="2015-11" db="EMBL/GenBank/DDBJ databases">
        <title>Genomic analysis of 38 Legionella species identifies large and diverse effector repertoires.</title>
        <authorList>
            <person name="Burstein D."/>
            <person name="Amaro F."/>
            <person name="Zusman T."/>
            <person name="Lifshitz Z."/>
            <person name="Cohen O."/>
            <person name="Gilbert J.A."/>
            <person name="Pupko T."/>
            <person name="Shuman H.A."/>
            <person name="Segal G."/>
        </authorList>
    </citation>
    <scope>NUCLEOTIDE SEQUENCE [LARGE SCALE GENOMIC DNA]</scope>
    <source>
        <strain evidence="1 3">ATCC 43877</strain>
    </source>
</reference>
<dbReference type="AlphaFoldDB" id="A0A378JYK2"/>
<reference evidence="2 4" key="2">
    <citation type="submission" date="2018-06" db="EMBL/GenBank/DDBJ databases">
        <authorList>
            <consortium name="Pathogen Informatics"/>
            <person name="Doyle S."/>
        </authorList>
    </citation>
    <scope>NUCLEOTIDE SEQUENCE [LARGE SCALE GENOMIC DNA]</scope>
    <source>
        <strain evidence="2 4">NCTC12239</strain>
    </source>
</reference>
<evidence type="ECO:0000313" key="3">
    <source>
        <dbReference type="Proteomes" id="UP000054985"/>
    </source>
</evidence>
<name>A0A378JYK2_9GAMM</name>
<sequence>MNIMGFECRRVWYDLQFDSYEGRRVQIVQYFNTHSTKKYVGMSTKEIKSLFISNRTDARCVFGRG</sequence>
<organism evidence="2 4">
    <name type="scientific">Legionella moravica</name>
    <dbReference type="NCBI Taxonomy" id="39962"/>
    <lineage>
        <taxon>Bacteria</taxon>
        <taxon>Pseudomonadati</taxon>
        <taxon>Pseudomonadota</taxon>
        <taxon>Gammaproteobacteria</taxon>
        <taxon>Legionellales</taxon>
        <taxon>Legionellaceae</taxon>
        <taxon>Legionella</taxon>
    </lineage>
</organism>
<proteinExistence type="predicted"/>
<dbReference type="Proteomes" id="UP000254040">
    <property type="component" value="Unassembled WGS sequence"/>
</dbReference>
<dbReference type="EMBL" id="UGOG01000001">
    <property type="protein sequence ID" value="STX63634.1"/>
    <property type="molecule type" value="Genomic_DNA"/>
</dbReference>
<evidence type="ECO:0000313" key="4">
    <source>
        <dbReference type="Proteomes" id="UP000254040"/>
    </source>
</evidence>
<accession>A0A378JYK2</accession>
<evidence type="ECO:0000313" key="2">
    <source>
        <dbReference type="EMBL" id="STX63634.1"/>
    </source>
</evidence>